<proteinExistence type="predicted"/>
<name>A0AAE1D562_9GAST</name>
<dbReference type="EMBL" id="JAWDGP010005400">
    <property type="protein sequence ID" value="KAK3757200.1"/>
    <property type="molecule type" value="Genomic_DNA"/>
</dbReference>
<keyword evidence="3" id="KW-1185">Reference proteome</keyword>
<protein>
    <submittedName>
        <fullName evidence="2">Uncharacterized protein</fullName>
    </submittedName>
</protein>
<organism evidence="2 3">
    <name type="scientific">Elysia crispata</name>
    <name type="common">lettuce slug</name>
    <dbReference type="NCBI Taxonomy" id="231223"/>
    <lineage>
        <taxon>Eukaryota</taxon>
        <taxon>Metazoa</taxon>
        <taxon>Spiralia</taxon>
        <taxon>Lophotrochozoa</taxon>
        <taxon>Mollusca</taxon>
        <taxon>Gastropoda</taxon>
        <taxon>Heterobranchia</taxon>
        <taxon>Euthyneura</taxon>
        <taxon>Panpulmonata</taxon>
        <taxon>Sacoglossa</taxon>
        <taxon>Placobranchoidea</taxon>
        <taxon>Plakobranchidae</taxon>
        <taxon>Elysia</taxon>
    </lineage>
</organism>
<feature type="region of interest" description="Disordered" evidence="1">
    <location>
        <begin position="35"/>
        <end position="60"/>
    </location>
</feature>
<gene>
    <name evidence="2" type="ORF">RRG08_060636</name>
</gene>
<dbReference type="AlphaFoldDB" id="A0AAE1D562"/>
<accession>A0AAE1D562</accession>
<sequence length="94" mass="10362">ARVSPQYPPIYYQSSSFSSIPTYLSTELEPLHKSNLSSQQKVSTIRPAAQKGSAVENEHRSAQADGLSFSVWLDTQGSLHPVQPFTTQLKVAEE</sequence>
<comment type="caution">
    <text evidence="2">The sequence shown here is derived from an EMBL/GenBank/DDBJ whole genome shotgun (WGS) entry which is preliminary data.</text>
</comment>
<evidence type="ECO:0000313" key="2">
    <source>
        <dbReference type="EMBL" id="KAK3757200.1"/>
    </source>
</evidence>
<feature type="non-terminal residue" evidence="2">
    <location>
        <position position="1"/>
    </location>
</feature>
<evidence type="ECO:0000313" key="3">
    <source>
        <dbReference type="Proteomes" id="UP001283361"/>
    </source>
</evidence>
<dbReference type="Proteomes" id="UP001283361">
    <property type="component" value="Unassembled WGS sequence"/>
</dbReference>
<reference evidence="2" key="1">
    <citation type="journal article" date="2023" name="G3 (Bethesda)">
        <title>A reference genome for the long-term kleptoplast-retaining sea slug Elysia crispata morphotype clarki.</title>
        <authorList>
            <person name="Eastman K.E."/>
            <person name="Pendleton A.L."/>
            <person name="Shaikh M.A."/>
            <person name="Suttiyut T."/>
            <person name="Ogas R."/>
            <person name="Tomko P."/>
            <person name="Gavelis G."/>
            <person name="Widhalm J.R."/>
            <person name="Wisecaver J.H."/>
        </authorList>
    </citation>
    <scope>NUCLEOTIDE SEQUENCE</scope>
    <source>
        <strain evidence="2">ECLA1</strain>
    </source>
</reference>
<evidence type="ECO:0000256" key="1">
    <source>
        <dbReference type="SAM" id="MobiDB-lite"/>
    </source>
</evidence>